<proteinExistence type="predicted"/>
<gene>
    <name evidence="1" type="ORF">MEDL_14438</name>
</gene>
<keyword evidence="2" id="KW-1185">Reference proteome</keyword>
<comment type="caution">
    <text evidence="1">The sequence shown here is derived from an EMBL/GenBank/DDBJ whole genome shotgun (WGS) entry which is preliminary data.</text>
</comment>
<dbReference type="AlphaFoldDB" id="A0A8S3QY39"/>
<accession>A0A8S3QY39</accession>
<organism evidence="1 2">
    <name type="scientific">Mytilus edulis</name>
    <name type="common">Blue mussel</name>
    <dbReference type="NCBI Taxonomy" id="6550"/>
    <lineage>
        <taxon>Eukaryota</taxon>
        <taxon>Metazoa</taxon>
        <taxon>Spiralia</taxon>
        <taxon>Lophotrochozoa</taxon>
        <taxon>Mollusca</taxon>
        <taxon>Bivalvia</taxon>
        <taxon>Autobranchia</taxon>
        <taxon>Pteriomorphia</taxon>
        <taxon>Mytilida</taxon>
        <taxon>Mytiloidea</taxon>
        <taxon>Mytilidae</taxon>
        <taxon>Mytilinae</taxon>
        <taxon>Mytilus</taxon>
    </lineage>
</organism>
<sequence length="200" mass="22518">MGTVTSGRDGRRYIQVHDLCSSLSNITRKIFPSAHALTGCHTTSSIFGIAKKSVYKLLKTSSEDLSDLMQLAQSDLDVSKSASRKLVARLYDPKGKYKSCQNNLNKLRVRLATSKDSALVRLPPSEASFKQHVLRACIQAKTLMLSLLRQSKRVIMLGNVGANRTEIECWYNYSTQYVFKGRHKIPFHWLSTVVLKRLSP</sequence>
<dbReference type="Proteomes" id="UP000683360">
    <property type="component" value="Unassembled WGS sequence"/>
</dbReference>
<protein>
    <submittedName>
        <fullName evidence="1">Uncharacterized protein</fullName>
    </submittedName>
</protein>
<dbReference type="OrthoDB" id="6123206at2759"/>
<reference evidence="1" key="1">
    <citation type="submission" date="2021-03" db="EMBL/GenBank/DDBJ databases">
        <authorList>
            <person name="Bekaert M."/>
        </authorList>
    </citation>
    <scope>NUCLEOTIDE SEQUENCE</scope>
</reference>
<evidence type="ECO:0000313" key="1">
    <source>
        <dbReference type="EMBL" id="CAG2199629.1"/>
    </source>
</evidence>
<dbReference type="EMBL" id="CAJPWZ010000722">
    <property type="protein sequence ID" value="CAG2199629.1"/>
    <property type="molecule type" value="Genomic_DNA"/>
</dbReference>
<evidence type="ECO:0000313" key="2">
    <source>
        <dbReference type="Proteomes" id="UP000683360"/>
    </source>
</evidence>
<name>A0A8S3QY39_MYTED</name>